<dbReference type="Pfam" id="PF00563">
    <property type="entry name" value="EAL"/>
    <property type="match status" value="1"/>
</dbReference>
<evidence type="ECO:0000259" key="1">
    <source>
        <dbReference type="PROSITE" id="PS50883"/>
    </source>
</evidence>
<dbReference type="SUPFAM" id="SSF141868">
    <property type="entry name" value="EAL domain-like"/>
    <property type="match status" value="1"/>
</dbReference>
<feature type="domain" description="GGDEF" evidence="2">
    <location>
        <begin position="187"/>
        <end position="320"/>
    </location>
</feature>
<dbReference type="CDD" id="cd01948">
    <property type="entry name" value="EAL"/>
    <property type="match status" value="1"/>
</dbReference>
<dbReference type="PROSITE" id="PS50887">
    <property type="entry name" value="GGDEF"/>
    <property type="match status" value="1"/>
</dbReference>
<comment type="caution">
    <text evidence="3">The sequence shown here is derived from an EMBL/GenBank/DDBJ whole genome shotgun (WGS) entry which is preliminary data.</text>
</comment>
<dbReference type="PROSITE" id="PS50883">
    <property type="entry name" value="EAL"/>
    <property type="match status" value="1"/>
</dbReference>
<dbReference type="InterPro" id="IPR003018">
    <property type="entry name" value="GAF"/>
</dbReference>
<dbReference type="SUPFAM" id="SSF55073">
    <property type="entry name" value="Nucleotide cyclase"/>
    <property type="match status" value="1"/>
</dbReference>
<dbReference type="PANTHER" id="PTHR44757:SF2">
    <property type="entry name" value="BIOFILM ARCHITECTURE MAINTENANCE PROTEIN MBAA"/>
    <property type="match status" value="1"/>
</dbReference>
<dbReference type="InterPro" id="IPR029016">
    <property type="entry name" value="GAF-like_dom_sf"/>
</dbReference>
<dbReference type="Proteomes" id="UP000320314">
    <property type="component" value="Unassembled WGS sequence"/>
</dbReference>
<dbReference type="EMBL" id="VHLH01000020">
    <property type="protein sequence ID" value="TPW27575.1"/>
    <property type="molecule type" value="Genomic_DNA"/>
</dbReference>
<accession>A0A506U3J3</accession>
<dbReference type="RefSeq" id="WP_141167168.1">
    <property type="nucleotide sequence ID" value="NZ_VHLH01000020.1"/>
</dbReference>
<dbReference type="SMART" id="SM00052">
    <property type="entry name" value="EAL"/>
    <property type="match status" value="1"/>
</dbReference>
<dbReference type="InterPro" id="IPR043128">
    <property type="entry name" value="Rev_trsase/Diguanyl_cyclase"/>
</dbReference>
<evidence type="ECO:0000313" key="4">
    <source>
        <dbReference type="Proteomes" id="UP000320314"/>
    </source>
</evidence>
<dbReference type="SMART" id="SM00065">
    <property type="entry name" value="GAF"/>
    <property type="match status" value="1"/>
</dbReference>
<dbReference type="PANTHER" id="PTHR44757">
    <property type="entry name" value="DIGUANYLATE CYCLASE DGCP"/>
    <property type="match status" value="1"/>
</dbReference>
<dbReference type="AlphaFoldDB" id="A0A506U3J3"/>
<dbReference type="InterPro" id="IPR052155">
    <property type="entry name" value="Biofilm_reg_signaling"/>
</dbReference>
<evidence type="ECO:0000259" key="2">
    <source>
        <dbReference type="PROSITE" id="PS50887"/>
    </source>
</evidence>
<dbReference type="Gene3D" id="3.30.450.40">
    <property type="match status" value="1"/>
</dbReference>
<dbReference type="CDD" id="cd01949">
    <property type="entry name" value="GGDEF"/>
    <property type="match status" value="1"/>
</dbReference>
<dbReference type="SUPFAM" id="SSF55781">
    <property type="entry name" value="GAF domain-like"/>
    <property type="match status" value="1"/>
</dbReference>
<dbReference type="Gene3D" id="3.20.20.450">
    <property type="entry name" value="EAL domain"/>
    <property type="match status" value="1"/>
</dbReference>
<sequence>MALTTDCETIRQEVLAAYRAAGATGEDDFLQITELAARIFDMPNVCVSFVDETWHAVSRVGDFVSRNRREDVMCTVTIESDEVFVVPDAGIDPRFRNSPLVKGANGVRFYAGAPLITPEGTRVGTLCIFDSRLRTFSREQTSMLGTLAGFVVERMELRRHLHDANLDALTGLLNRQTLQRAMEHAGDEATLLLVDLDGFKEVNDTLGHAVGDRVLQAVGTRLATVAEGNGLAARLGGDEFVVFVDGSADPLAGRGLAERIIEHICEPIAIDGEELRLGSSIGMALRSEGRISPVQLLGNADLALYSAKADGRGRVHLFNQSMRSRAIDRGNVALELEDAWESNEFVMHYQPQVNLADGSLLGAEALLRWKYPYQGFIAPAAFIGVLEKSALAERMGEWILRDGCRQAKRMRTLGASDFRMAVNLFGIQFRARTLPDQVERLLGEFDLPPDALELEVTETIALDRQTHIKQQLETLKEMGVGIALDDFGTGFASLSALRTCPLTRLKVDRSFVRGIETSEADRAIIDSVIRLTKGFDLDLTVEGVETEAQAAFLRERGCREAQGFLYAKALPVADLERDWIAGGERPHELAG</sequence>
<keyword evidence="4" id="KW-1185">Reference proteome</keyword>
<dbReference type="InterPro" id="IPR001633">
    <property type="entry name" value="EAL_dom"/>
</dbReference>
<dbReference type="OrthoDB" id="9814202at2"/>
<reference evidence="3 4" key="1">
    <citation type="submission" date="2019-06" db="EMBL/GenBank/DDBJ databases">
        <authorList>
            <person name="Li M."/>
        </authorList>
    </citation>
    <scope>NUCLEOTIDE SEQUENCE [LARGE SCALE GENOMIC DNA]</scope>
    <source>
        <strain evidence="3 4">BGMRC6574</strain>
    </source>
</reference>
<dbReference type="Gene3D" id="3.30.70.270">
    <property type="match status" value="1"/>
</dbReference>
<dbReference type="Pfam" id="PF01590">
    <property type="entry name" value="GAF"/>
    <property type="match status" value="1"/>
</dbReference>
<dbReference type="NCBIfam" id="TIGR00254">
    <property type="entry name" value="GGDEF"/>
    <property type="match status" value="1"/>
</dbReference>
<organism evidence="3 4">
    <name type="scientific">Pararhizobium mangrovi</name>
    <dbReference type="NCBI Taxonomy" id="2590452"/>
    <lineage>
        <taxon>Bacteria</taxon>
        <taxon>Pseudomonadati</taxon>
        <taxon>Pseudomonadota</taxon>
        <taxon>Alphaproteobacteria</taxon>
        <taxon>Hyphomicrobiales</taxon>
        <taxon>Rhizobiaceae</taxon>
        <taxon>Rhizobium/Agrobacterium group</taxon>
        <taxon>Pararhizobium</taxon>
    </lineage>
</organism>
<dbReference type="SMART" id="SM00267">
    <property type="entry name" value="GGDEF"/>
    <property type="match status" value="1"/>
</dbReference>
<name>A0A506U3J3_9HYPH</name>
<gene>
    <name evidence="3" type="ORF">FJU11_11335</name>
</gene>
<proteinExistence type="predicted"/>
<dbReference type="Pfam" id="PF00990">
    <property type="entry name" value="GGDEF"/>
    <property type="match status" value="1"/>
</dbReference>
<evidence type="ECO:0000313" key="3">
    <source>
        <dbReference type="EMBL" id="TPW27575.1"/>
    </source>
</evidence>
<dbReference type="InterPro" id="IPR035919">
    <property type="entry name" value="EAL_sf"/>
</dbReference>
<dbReference type="InterPro" id="IPR029787">
    <property type="entry name" value="Nucleotide_cyclase"/>
</dbReference>
<dbReference type="InterPro" id="IPR000160">
    <property type="entry name" value="GGDEF_dom"/>
</dbReference>
<feature type="domain" description="EAL" evidence="1">
    <location>
        <begin position="329"/>
        <end position="583"/>
    </location>
</feature>
<protein>
    <submittedName>
        <fullName evidence="3">EAL domain-containing protein</fullName>
    </submittedName>
</protein>